<evidence type="ECO:0000259" key="1">
    <source>
        <dbReference type="PROSITE" id="PS51725"/>
    </source>
</evidence>
<protein>
    <recommendedName>
        <fullName evidence="1">ABM domain-containing protein</fullName>
    </recommendedName>
</protein>
<keyword evidence="3" id="KW-1185">Reference proteome</keyword>
<dbReference type="Proteomes" id="UP000190667">
    <property type="component" value="Unassembled WGS sequence"/>
</dbReference>
<evidence type="ECO:0000313" key="3">
    <source>
        <dbReference type="Proteomes" id="UP000190667"/>
    </source>
</evidence>
<dbReference type="AlphaFoldDB" id="A0A1S8YS61"/>
<name>A0A1S8YS61_9GAMM</name>
<organism evidence="2 3">
    <name type="scientific">Izhakiella australiensis</name>
    <dbReference type="NCBI Taxonomy" id="1926881"/>
    <lineage>
        <taxon>Bacteria</taxon>
        <taxon>Pseudomonadati</taxon>
        <taxon>Pseudomonadota</taxon>
        <taxon>Gammaproteobacteria</taxon>
        <taxon>Enterobacterales</taxon>
        <taxon>Erwiniaceae</taxon>
        <taxon>Izhakiella</taxon>
    </lineage>
</organism>
<proteinExistence type="predicted"/>
<dbReference type="InterPro" id="IPR050744">
    <property type="entry name" value="AI-2_Isomerase_LsrG"/>
</dbReference>
<feature type="domain" description="ABM" evidence="1">
    <location>
        <begin position="2"/>
        <end position="93"/>
    </location>
</feature>
<dbReference type="EMBL" id="MRUL01000001">
    <property type="protein sequence ID" value="OON41666.1"/>
    <property type="molecule type" value="Genomic_DNA"/>
</dbReference>
<sequence length="98" mass="11111">MLMVVVKMKVSSADYARFKPLLVDNAAASLMEEGCFCFDIGELQEASPGSHAFLLYEVYQDREAFERHLTSAHFLSFDRQTAAMLQHKAIAFYQQIGK</sequence>
<gene>
    <name evidence="2" type="ORF">BTJ39_00420</name>
</gene>
<dbReference type="PANTHER" id="PTHR33336">
    <property type="entry name" value="QUINOL MONOOXYGENASE YGIN-RELATED"/>
    <property type="match status" value="1"/>
</dbReference>
<accession>A0A1S8YS61</accession>
<dbReference type="PANTHER" id="PTHR33336:SF3">
    <property type="entry name" value="ABM DOMAIN-CONTAINING PROTEIN"/>
    <property type="match status" value="1"/>
</dbReference>
<evidence type="ECO:0000313" key="2">
    <source>
        <dbReference type="EMBL" id="OON41666.1"/>
    </source>
</evidence>
<dbReference type="Gene3D" id="3.30.70.100">
    <property type="match status" value="1"/>
</dbReference>
<dbReference type="InterPro" id="IPR007138">
    <property type="entry name" value="ABM_dom"/>
</dbReference>
<comment type="caution">
    <text evidence="2">The sequence shown here is derived from an EMBL/GenBank/DDBJ whole genome shotgun (WGS) entry which is preliminary data.</text>
</comment>
<dbReference type="PROSITE" id="PS51725">
    <property type="entry name" value="ABM"/>
    <property type="match status" value="1"/>
</dbReference>
<dbReference type="InterPro" id="IPR011008">
    <property type="entry name" value="Dimeric_a/b-barrel"/>
</dbReference>
<dbReference type="Pfam" id="PF03992">
    <property type="entry name" value="ABM"/>
    <property type="match status" value="1"/>
</dbReference>
<dbReference type="STRING" id="1926881.BTJ39_00420"/>
<dbReference type="OrthoDB" id="9812754at2"/>
<dbReference type="SUPFAM" id="SSF54909">
    <property type="entry name" value="Dimeric alpha+beta barrel"/>
    <property type="match status" value="1"/>
</dbReference>
<dbReference type="RefSeq" id="WP_078000689.1">
    <property type="nucleotide sequence ID" value="NZ_MRUL01000001.1"/>
</dbReference>
<reference evidence="2 3" key="1">
    <citation type="submission" date="2016-12" db="EMBL/GenBank/DDBJ databases">
        <title>Izhakiella australiana sp. nov. of genus Izhakiella isolated from Australian desert.</title>
        <authorList>
            <person name="Ji M."/>
        </authorList>
    </citation>
    <scope>NUCLEOTIDE SEQUENCE [LARGE SCALE GENOMIC DNA]</scope>
    <source>
        <strain evidence="2 3">D4N98</strain>
    </source>
</reference>
<dbReference type="GO" id="GO:0003824">
    <property type="term" value="F:catalytic activity"/>
    <property type="evidence" value="ECO:0007669"/>
    <property type="project" value="TreeGrafter"/>
</dbReference>